<feature type="region of interest" description="Disordered" evidence="1">
    <location>
        <begin position="97"/>
        <end position="126"/>
    </location>
</feature>
<evidence type="ECO:0000256" key="1">
    <source>
        <dbReference type="SAM" id="MobiDB-lite"/>
    </source>
</evidence>
<reference evidence="2 3" key="1">
    <citation type="submission" date="2017-05" db="EMBL/GenBank/DDBJ databases">
        <title>Complete and WGS of Bordetella genogroups.</title>
        <authorList>
            <person name="Spilker T."/>
            <person name="LiPuma J."/>
        </authorList>
    </citation>
    <scope>NUCLEOTIDE SEQUENCE [LARGE SCALE GENOMIC DNA]</scope>
    <source>
        <strain evidence="2 3">AU17164</strain>
    </source>
</reference>
<keyword evidence="3" id="KW-1185">Reference proteome</keyword>
<sequence>MPDLRDAVGWAKLLEAGFELHLPHDARYQPPALPAADWVGEILRPGDLLHLVVHAYNLRPQTHPSGPRLARLNPDAVSLLAFELPPQAIGEQAYYEPSPVRQAPAPGQPEQDDLSQPADTLPPHGVAKARIAGPSRLVFRVDRAWLPLTVEGLLDWDALQPVLAPLAALPRTPDATQMDGAPAIAPPEPLHTAIELPYRLLLSPNGDACWTHSREPVSHGGRTELWHTRVALRDAQGGVREAGPGATVPLRAIWSPDHVPGGAPDKKADDPDLGTAAMNPNDRHQIVALTSDYANFRRWRVPPIAPAPVEAEQLMLSALGGWLRSRGHWDLPQPGPHDPHRIQPFTPGRELRLPVARAIPYAPGLKDVLDMDGIFARGPVDDLDMTEWVHVAAQGRDHYVRIVYDGCLFPLGHRASLVKVTERRFEDNGPGPVALLRQYAYVVVREPVRTYPRGAYPGDGREMPFTRIEIRTRVTPHLFKPTDAPAAIDGANYAFWIMDSLTARDVPFAVAGFDADGRAVPFAMPLIFVRRGPERMDLVRDEWRRAPRLAGRPLRRRAAVDGFPLRFAPGGDDNAVLPVRALYFDVAGDGACGGFMPVIAKADVTLSGVEQLVGGGAGTTIAFDPGYLANGLDDAVGLFARIQKDAGADLADGALGLMFAAEQAGGIATPNANLTGLTSLQGPIAGNLAEAVLDRFDPKAFFGGLAAGREPLLFGAFSLADILHTGTSMANAPKIVKAIESGTAVTRYTWQTAPKDWTAPGGVAAFDPDDNARLAIEARVETALTGAPPKASMRGELTAFRIALFDGAVAVRFAAFRFASVAGQKMDVAVSLDPDHPIIFDGDLDFVRQLADLIPPGVFGDGPSLDLRPDRIALAFDIGLPPLSVGVFALKNLGLNAGLQLPFADGRPVLDFGFSRREKPFLLTVSLLGGGGFFHLQLDTTGIRIVEAALEFGAAVELDIGVASGNVHILAGIYFKLEIRDSKDQVVLSGYLRMGGALSVLGLITVCVEFNLSFTYDSVKTKVTGRATLMVSVEVAFFSKSVELTVERSFGRDGGDPSFGDLIHTPDVWGEYADAFA</sequence>
<gene>
    <name evidence="2" type="ORF">CAL13_02965</name>
</gene>
<evidence type="ECO:0000313" key="2">
    <source>
        <dbReference type="EMBL" id="ARP85291.1"/>
    </source>
</evidence>
<evidence type="ECO:0000313" key="3">
    <source>
        <dbReference type="Proteomes" id="UP000194139"/>
    </source>
</evidence>
<proteinExistence type="predicted"/>
<organism evidence="2 3">
    <name type="scientific">Bordetella genomosp. 9</name>
    <dbReference type="NCBI Taxonomy" id="1416803"/>
    <lineage>
        <taxon>Bacteria</taxon>
        <taxon>Pseudomonadati</taxon>
        <taxon>Pseudomonadota</taxon>
        <taxon>Betaproteobacteria</taxon>
        <taxon>Burkholderiales</taxon>
        <taxon>Alcaligenaceae</taxon>
        <taxon>Bordetella</taxon>
    </lineage>
</organism>
<protein>
    <submittedName>
        <fullName evidence="2">Uncharacterized protein</fullName>
    </submittedName>
</protein>
<dbReference type="RefSeq" id="WP_086071464.1">
    <property type="nucleotide sequence ID" value="NZ_CP021109.1"/>
</dbReference>
<accession>A0A1W6YWB7</accession>
<dbReference type="EMBL" id="CP021109">
    <property type="protein sequence ID" value="ARP85291.1"/>
    <property type="molecule type" value="Genomic_DNA"/>
</dbReference>
<name>A0A1W6YWB7_9BORD</name>
<feature type="region of interest" description="Disordered" evidence="1">
    <location>
        <begin position="255"/>
        <end position="279"/>
    </location>
</feature>
<dbReference type="Proteomes" id="UP000194139">
    <property type="component" value="Chromosome"/>
</dbReference>
<dbReference type="AlphaFoldDB" id="A0A1W6YWB7"/>